<dbReference type="Proteomes" id="UP000004509">
    <property type="component" value="Unassembled WGS sequence"/>
</dbReference>
<reference evidence="1 2" key="1">
    <citation type="submission" date="2009-07" db="EMBL/GenBank/DDBJ databases">
        <authorList>
            <person name="Madupu R."/>
            <person name="Sebastian Y."/>
            <person name="Durkin A.S."/>
            <person name="Torralba M."/>
            <person name="Methe B."/>
            <person name="Sutton G.G."/>
            <person name="Strausberg R.L."/>
            <person name="Nelson K.E."/>
        </authorList>
    </citation>
    <scope>NUCLEOTIDE SEQUENCE [LARGE SCALE GENOMIC DNA]</scope>
    <source>
        <strain evidence="1 2">ATCC 35580</strain>
    </source>
</reference>
<organism evidence="1 2">
    <name type="scientific">Treponema vincentii ATCC 35580</name>
    <dbReference type="NCBI Taxonomy" id="596324"/>
    <lineage>
        <taxon>Bacteria</taxon>
        <taxon>Pseudomonadati</taxon>
        <taxon>Spirochaetota</taxon>
        <taxon>Spirochaetia</taxon>
        <taxon>Spirochaetales</taxon>
        <taxon>Treponemataceae</taxon>
        <taxon>Treponema</taxon>
    </lineage>
</organism>
<dbReference type="EMBL" id="ACYH01000037">
    <property type="protein sequence ID" value="EEV20391.1"/>
    <property type="molecule type" value="Genomic_DNA"/>
</dbReference>
<accession>C8PQN6</accession>
<gene>
    <name evidence="1" type="ORF">TREVI0001_2143</name>
</gene>
<comment type="caution">
    <text evidence="1">The sequence shown here is derived from an EMBL/GenBank/DDBJ whole genome shotgun (WGS) entry which is preliminary data.</text>
</comment>
<proteinExistence type="predicted"/>
<protein>
    <submittedName>
        <fullName evidence="1">Uncharacterized protein</fullName>
    </submittedName>
</protein>
<dbReference type="AlphaFoldDB" id="C8PQN6"/>
<sequence length="44" mass="5168">MRSNEVDAPYISKGSLMRLFCLRKKGKDFDYPNTAFLRILFILV</sequence>
<evidence type="ECO:0000313" key="2">
    <source>
        <dbReference type="Proteomes" id="UP000004509"/>
    </source>
</evidence>
<evidence type="ECO:0000313" key="1">
    <source>
        <dbReference type="EMBL" id="EEV20391.1"/>
    </source>
</evidence>
<name>C8PQN6_9SPIR</name>